<reference evidence="2 3" key="1">
    <citation type="journal article" date="2018" name="PLoS Genet.">
        <title>Population sequencing reveals clonal diversity and ancestral inbreeding in the grapevine cultivar Chardonnay.</title>
        <authorList>
            <person name="Roach M.J."/>
            <person name="Johnson D.L."/>
            <person name="Bohlmann J."/>
            <person name="van Vuuren H.J."/>
            <person name="Jones S.J."/>
            <person name="Pretorius I.S."/>
            <person name="Schmidt S.A."/>
            <person name="Borneman A.R."/>
        </authorList>
    </citation>
    <scope>NUCLEOTIDE SEQUENCE [LARGE SCALE GENOMIC DNA]</scope>
    <source>
        <strain evidence="3">cv. Chardonnay</strain>
        <tissue evidence="2">Leaf</tissue>
    </source>
</reference>
<organism evidence="2 3">
    <name type="scientific">Vitis vinifera</name>
    <name type="common">Grape</name>
    <dbReference type="NCBI Taxonomy" id="29760"/>
    <lineage>
        <taxon>Eukaryota</taxon>
        <taxon>Viridiplantae</taxon>
        <taxon>Streptophyta</taxon>
        <taxon>Embryophyta</taxon>
        <taxon>Tracheophyta</taxon>
        <taxon>Spermatophyta</taxon>
        <taxon>Magnoliopsida</taxon>
        <taxon>eudicotyledons</taxon>
        <taxon>Gunneridae</taxon>
        <taxon>Pentapetalae</taxon>
        <taxon>rosids</taxon>
        <taxon>Vitales</taxon>
        <taxon>Vitaceae</taxon>
        <taxon>Viteae</taxon>
        <taxon>Vitis</taxon>
    </lineage>
</organism>
<evidence type="ECO:0000256" key="1">
    <source>
        <dbReference type="SAM" id="Coils"/>
    </source>
</evidence>
<sequence>MAATSDEEMDSLLSTFDQIYKDFQNGVVEVQLLRSNCNVEIEKRQALQSTCDSLKQEHLLLLRVELMAFYTVTWETRNLLYNERLRKLYTESLYKLAEQLERRTKCQSLKEELKRVNDEHLNKEDEHRKAIEMLQQNHAIKVGDLENQIRCLLLQIAANEATINHLHKDSAAHKTHIQALMNRLEQVQFDVESKYRQEIQDLKDCLMVEHEERNVLTKKLQNLEKELLISRTKLVEQQRDLASNRHVDTLKQKIMKLRKENEVLKRKT</sequence>
<name>A0A438BYQ5_VITVI</name>
<feature type="coiled-coil region" evidence="1">
    <location>
        <begin position="106"/>
        <end position="137"/>
    </location>
</feature>
<evidence type="ECO:0000313" key="2">
    <source>
        <dbReference type="EMBL" id="RVW16131.1"/>
    </source>
</evidence>
<dbReference type="AlphaFoldDB" id="A0A438BYQ5"/>
<accession>A0A438BYQ5</accession>
<protein>
    <submittedName>
        <fullName evidence="2">Protein At-4/1</fullName>
    </submittedName>
</protein>
<proteinExistence type="predicted"/>
<comment type="caution">
    <text evidence="2">The sequence shown here is derived from an EMBL/GenBank/DDBJ whole genome shotgun (WGS) entry which is preliminary data.</text>
</comment>
<gene>
    <name evidence="2" type="primary">VvCHDh001151_0</name>
    <name evidence="2" type="ORF">CK203_074320</name>
</gene>
<keyword evidence="1" id="KW-0175">Coiled coil</keyword>
<dbReference type="Proteomes" id="UP000288805">
    <property type="component" value="Unassembled WGS sequence"/>
</dbReference>
<feature type="coiled-coil region" evidence="1">
    <location>
        <begin position="206"/>
        <end position="267"/>
    </location>
</feature>
<dbReference type="EMBL" id="QGNW01002590">
    <property type="protein sequence ID" value="RVW16131.1"/>
    <property type="molecule type" value="Genomic_DNA"/>
</dbReference>
<evidence type="ECO:0000313" key="3">
    <source>
        <dbReference type="Proteomes" id="UP000288805"/>
    </source>
</evidence>